<evidence type="ECO:0000313" key="6">
    <source>
        <dbReference type="Proteomes" id="UP000077671"/>
    </source>
</evidence>
<dbReference type="GO" id="GO:0002182">
    <property type="term" value="P:cytoplasmic translational elongation"/>
    <property type="evidence" value="ECO:0007669"/>
    <property type="project" value="InterPro"/>
</dbReference>
<feature type="compositionally biased region" description="Low complexity" evidence="4">
    <location>
        <begin position="193"/>
        <end position="204"/>
    </location>
</feature>
<evidence type="ECO:0000256" key="4">
    <source>
        <dbReference type="SAM" id="MobiDB-lite"/>
    </source>
</evidence>
<sequence length="204" mass="21197">MVQHWSSFAATRIDARLIEGTALFGVGWGLSGLRPGPVLVSLGANIAAYLLLQSAGNAAPTTDDITKVLAAADIEPDTERLNKLLSKLQGKDICEIIAEDEQKLASVPSGGGDGGAAAPAAAAGGAAPAEAKKEEAKEEQKEESDDDVGFGLSSRQLRPCRGRVTSLLAQALSRARQSPPDLSSPDLRHHTDLSSLSDLFSVLS</sequence>
<dbReference type="InterPro" id="IPR038716">
    <property type="entry name" value="P1/P2_N_sf"/>
</dbReference>
<keyword evidence="3" id="KW-0687">Ribonucleoprotein</keyword>
<evidence type="ECO:0000313" key="5">
    <source>
        <dbReference type="EMBL" id="KAE8254705.1"/>
    </source>
</evidence>
<dbReference type="Gene3D" id="1.10.10.1410">
    <property type="match status" value="1"/>
</dbReference>
<dbReference type="EMBL" id="LWDD02000941">
    <property type="protein sequence ID" value="KAE8254705.1"/>
    <property type="molecule type" value="Genomic_DNA"/>
</dbReference>
<dbReference type="AlphaFoldDB" id="A0A8T8T2E0"/>
<feature type="compositionally biased region" description="Low complexity" evidence="4">
    <location>
        <begin position="116"/>
        <end position="129"/>
    </location>
</feature>
<organism evidence="5 6">
    <name type="scientific">Tilletia caries</name>
    <name type="common">wheat bunt fungus</name>
    <dbReference type="NCBI Taxonomy" id="13290"/>
    <lineage>
        <taxon>Eukaryota</taxon>
        <taxon>Fungi</taxon>
        <taxon>Dikarya</taxon>
        <taxon>Basidiomycota</taxon>
        <taxon>Ustilaginomycotina</taxon>
        <taxon>Exobasidiomycetes</taxon>
        <taxon>Tilletiales</taxon>
        <taxon>Tilletiaceae</taxon>
        <taxon>Tilletia</taxon>
    </lineage>
</organism>
<evidence type="ECO:0008006" key="7">
    <source>
        <dbReference type="Google" id="ProtNLM"/>
    </source>
</evidence>
<dbReference type="CDD" id="cd05833">
    <property type="entry name" value="Ribosomal_P2"/>
    <property type="match status" value="1"/>
</dbReference>
<comment type="similarity">
    <text evidence="1">Belongs to the eukaryotic ribosomal protein P1/P2 family.</text>
</comment>
<dbReference type="InterPro" id="IPR044076">
    <property type="entry name" value="Ribosomal_P2"/>
</dbReference>
<dbReference type="GO" id="GO:0022625">
    <property type="term" value="C:cytosolic large ribosomal subunit"/>
    <property type="evidence" value="ECO:0007669"/>
    <property type="project" value="InterPro"/>
</dbReference>
<dbReference type="Proteomes" id="UP000077671">
    <property type="component" value="Unassembled WGS sequence"/>
</dbReference>
<name>A0A8T8T2E0_9BASI</name>
<dbReference type="Pfam" id="PF00428">
    <property type="entry name" value="Ribosomal_60s"/>
    <property type="match status" value="1"/>
</dbReference>
<comment type="caution">
    <text evidence="5">The sequence shown here is derived from an EMBL/GenBank/DDBJ whole genome shotgun (WGS) entry which is preliminary data.</text>
</comment>
<feature type="region of interest" description="Disordered" evidence="4">
    <location>
        <begin position="171"/>
        <end position="204"/>
    </location>
</feature>
<dbReference type="InterPro" id="IPR046513">
    <property type="entry name" value="DUF6691"/>
</dbReference>
<dbReference type="HAMAP" id="MF_01478">
    <property type="entry name" value="Ribosomal_L12_arch"/>
    <property type="match status" value="1"/>
</dbReference>
<feature type="compositionally biased region" description="Basic and acidic residues" evidence="4">
    <location>
        <begin position="130"/>
        <end position="140"/>
    </location>
</feature>
<dbReference type="FunFam" id="1.10.10.1410:FF:000002">
    <property type="entry name" value="60S acidic ribosomal protein P2"/>
    <property type="match status" value="1"/>
</dbReference>
<dbReference type="InterPro" id="IPR027534">
    <property type="entry name" value="Ribosomal_P1/P2"/>
</dbReference>
<gene>
    <name evidence="5" type="ORF">A4X03_0g5678</name>
</gene>
<dbReference type="GO" id="GO:0003735">
    <property type="term" value="F:structural constituent of ribosome"/>
    <property type="evidence" value="ECO:0007669"/>
    <property type="project" value="InterPro"/>
</dbReference>
<evidence type="ECO:0000256" key="1">
    <source>
        <dbReference type="ARBA" id="ARBA00005436"/>
    </source>
</evidence>
<protein>
    <recommendedName>
        <fullName evidence="7">60S acidic ribosomal protein P2</fullName>
    </recommendedName>
</protein>
<dbReference type="PANTHER" id="PTHR21141:SF5">
    <property type="entry name" value="LARGE RIBOSOMAL SUBUNIT PROTEIN P2"/>
    <property type="match status" value="1"/>
</dbReference>
<accession>A0A8T8T2E0</accession>
<evidence type="ECO:0000256" key="2">
    <source>
        <dbReference type="ARBA" id="ARBA00022980"/>
    </source>
</evidence>
<reference evidence="5" key="1">
    <citation type="submission" date="2016-04" db="EMBL/GenBank/DDBJ databases">
        <authorList>
            <person name="Nguyen H.D."/>
            <person name="Kesanakurti P."/>
            <person name="Cullis J."/>
            <person name="Levesque C.A."/>
            <person name="Hambleton S."/>
        </authorList>
    </citation>
    <scope>NUCLEOTIDE SEQUENCE</scope>
    <source>
        <strain evidence="5">DAOMC 238032</strain>
    </source>
</reference>
<dbReference type="PANTHER" id="PTHR21141">
    <property type="entry name" value="60S ACIDIC RIBOSOMAL PROTEIN FAMILY MEMBER"/>
    <property type="match status" value="1"/>
</dbReference>
<reference evidence="5" key="2">
    <citation type="journal article" date="2019" name="IMA Fungus">
        <title>Genome sequencing and comparison of five Tilletia species to identify candidate genes for the detection of regulated species infecting wheat.</title>
        <authorList>
            <person name="Nguyen H.D.T."/>
            <person name="Sultana T."/>
            <person name="Kesanakurti P."/>
            <person name="Hambleton S."/>
        </authorList>
    </citation>
    <scope>NUCLEOTIDE SEQUENCE</scope>
    <source>
        <strain evidence="5">DAOMC 238032</strain>
    </source>
</reference>
<proteinExistence type="inferred from homology"/>
<evidence type="ECO:0000256" key="3">
    <source>
        <dbReference type="ARBA" id="ARBA00023274"/>
    </source>
</evidence>
<keyword evidence="2" id="KW-0689">Ribosomal protein</keyword>
<dbReference type="Pfam" id="PF20398">
    <property type="entry name" value="DUF6691"/>
    <property type="match status" value="1"/>
</dbReference>
<feature type="region of interest" description="Disordered" evidence="4">
    <location>
        <begin position="105"/>
        <end position="155"/>
    </location>
</feature>